<evidence type="ECO:0000313" key="2">
    <source>
        <dbReference type="EMBL" id="MFD0780378.1"/>
    </source>
</evidence>
<feature type="chain" id="PRO_5045614948" evidence="1">
    <location>
        <begin position="24"/>
        <end position="169"/>
    </location>
</feature>
<sequence length="169" mass="18477">MSRLVAALAVAVLALALGGCTMSAESRLDEFHAEADRILADTVAVVPEDLIAEDAFLESEPRFGPVEGSPSPSQPAWWQSRAYYNLVTETDASARAFEAVATHLEEDGWTRSRVREIDGWITDGFCHELDSGDWYIEVTWVPTAPDLAEILRVLVVSPTTVRGDNESPS</sequence>
<reference evidence="3" key="1">
    <citation type="journal article" date="2019" name="Int. J. Syst. Evol. Microbiol.">
        <title>The Global Catalogue of Microorganisms (GCM) 10K type strain sequencing project: providing services to taxonomists for standard genome sequencing and annotation.</title>
        <authorList>
            <consortium name="The Broad Institute Genomics Platform"/>
            <consortium name="The Broad Institute Genome Sequencing Center for Infectious Disease"/>
            <person name="Wu L."/>
            <person name="Ma J."/>
        </authorList>
    </citation>
    <scope>NUCLEOTIDE SEQUENCE [LARGE SCALE GENOMIC DNA]</scope>
    <source>
        <strain evidence="3">CCUG 50754</strain>
    </source>
</reference>
<protein>
    <submittedName>
        <fullName evidence="2">Uncharacterized protein</fullName>
    </submittedName>
</protein>
<gene>
    <name evidence="2" type="ORF">ACFQZV_03575</name>
</gene>
<proteinExistence type="predicted"/>
<keyword evidence="1" id="KW-0732">Signal</keyword>
<dbReference type="RefSeq" id="WP_378750780.1">
    <property type="nucleotide sequence ID" value="NZ_JBHSSV010000003.1"/>
</dbReference>
<keyword evidence="3" id="KW-1185">Reference proteome</keyword>
<dbReference type="Proteomes" id="UP001597042">
    <property type="component" value="Unassembled WGS sequence"/>
</dbReference>
<evidence type="ECO:0000256" key="1">
    <source>
        <dbReference type="SAM" id="SignalP"/>
    </source>
</evidence>
<accession>A0ABW2ZP15</accession>
<comment type="caution">
    <text evidence="2">The sequence shown here is derived from an EMBL/GenBank/DDBJ whole genome shotgun (WGS) entry which is preliminary data.</text>
</comment>
<name>A0ABW2ZP15_9MICO</name>
<dbReference type="EMBL" id="JBHTIM010000001">
    <property type="protein sequence ID" value="MFD0780378.1"/>
    <property type="molecule type" value="Genomic_DNA"/>
</dbReference>
<evidence type="ECO:0000313" key="3">
    <source>
        <dbReference type="Proteomes" id="UP001597042"/>
    </source>
</evidence>
<dbReference type="PROSITE" id="PS51257">
    <property type="entry name" value="PROKAR_LIPOPROTEIN"/>
    <property type="match status" value="1"/>
</dbReference>
<feature type="signal peptide" evidence="1">
    <location>
        <begin position="1"/>
        <end position="23"/>
    </location>
</feature>
<organism evidence="2 3">
    <name type="scientific">Microbacterium koreense</name>
    <dbReference type="NCBI Taxonomy" id="323761"/>
    <lineage>
        <taxon>Bacteria</taxon>
        <taxon>Bacillati</taxon>
        <taxon>Actinomycetota</taxon>
        <taxon>Actinomycetes</taxon>
        <taxon>Micrococcales</taxon>
        <taxon>Microbacteriaceae</taxon>
        <taxon>Microbacterium</taxon>
    </lineage>
</organism>